<dbReference type="EMBL" id="MU167273">
    <property type="protein sequence ID" value="KAG0145627.1"/>
    <property type="molecule type" value="Genomic_DNA"/>
</dbReference>
<evidence type="ECO:0000256" key="7">
    <source>
        <dbReference type="ARBA" id="ARBA00022801"/>
    </source>
</evidence>
<keyword evidence="9 12" id="KW-0067">ATP-binding</keyword>
<feature type="domain" description="Helicase ATP-binding" evidence="14">
    <location>
        <begin position="115"/>
        <end position="303"/>
    </location>
</feature>
<evidence type="ECO:0000256" key="13">
    <source>
        <dbReference type="SAM" id="MobiDB-lite"/>
    </source>
</evidence>
<dbReference type="GO" id="GO:0005524">
    <property type="term" value="F:ATP binding"/>
    <property type="evidence" value="ECO:0007669"/>
    <property type="project" value="UniProtKB-KW"/>
</dbReference>
<dbReference type="InterPro" id="IPR044742">
    <property type="entry name" value="DEAD/DEAH_RhlB"/>
</dbReference>
<evidence type="ECO:0000256" key="6">
    <source>
        <dbReference type="ARBA" id="ARBA00022741"/>
    </source>
</evidence>
<dbReference type="EC" id="3.6.4.13" evidence="3"/>
<evidence type="ECO:0000256" key="12">
    <source>
        <dbReference type="RuleBase" id="RU000492"/>
    </source>
</evidence>
<sequence>MNRSRTDWAWKCDHSVSDKARKNASQLANSDVGTSSNGRQSHSDLKAPRLRPSTTAPTPAELENFILTNKITYEPIGILTELPPILAFDCVRVTSPLEKAFLKFQKPSPIQSAVWPVLMAKRDVVGIAETGSGKTLAFGIPAFEHILSTSGLQKGPPVISVLVIAPTRELAMQTESTLSELGQLMTPPIQTLCVYGGVDKNTQRKALRPEAGVRVVAGTPGRLLDLANEGHLKLNNVSWLVLDEADRMLDKGFENDIRAIINLCRPSKAEAGNPTRLTAMFSATWPLSVRRLASDFMHNPVRILVGDDQLSASGSVEQTVEVLKETRGKEFKLLSTLTHLGQSKTFNLAKDKIIVFALYKKEAQRLHQFLLRKGFSACCIEGDMSQDKRTKSLEDFKSGEATILVATDVAARGLDIPKVEVVINVTFPLTIEDYIHRIGRTGRAGRTGKSITYFTDDDKVHAGELMRVLKDANQTVPEDLKQWGGQIKKKTHAAYGDHWKDIDPTVKGK</sequence>
<comment type="caution">
    <text evidence="16">The sequence shown here is derived from an EMBL/GenBank/DDBJ whole genome shotgun (WGS) entry which is preliminary data.</text>
</comment>
<dbReference type="CDD" id="cd00268">
    <property type="entry name" value="DEADc"/>
    <property type="match status" value="1"/>
</dbReference>
<reference evidence="16" key="1">
    <citation type="submission" date="2013-11" db="EMBL/GenBank/DDBJ databases">
        <title>Genome sequence of the fusiform rust pathogen reveals effectors for host alternation and coevolution with pine.</title>
        <authorList>
            <consortium name="DOE Joint Genome Institute"/>
            <person name="Smith K."/>
            <person name="Pendleton A."/>
            <person name="Kubisiak T."/>
            <person name="Anderson C."/>
            <person name="Salamov A."/>
            <person name="Aerts A."/>
            <person name="Riley R."/>
            <person name="Clum A."/>
            <person name="Lindquist E."/>
            <person name="Ence D."/>
            <person name="Campbell M."/>
            <person name="Kronenberg Z."/>
            <person name="Feau N."/>
            <person name="Dhillon B."/>
            <person name="Hamelin R."/>
            <person name="Burleigh J."/>
            <person name="Smith J."/>
            <person name="Yandell M."/>
            <person name="Nelson C."/>
            <person name="Grigoriev I."/>
            <person name="Davis J."/>
        </authorList>
    </citation>
    <scope>NUCLEOTIDE SEQUENCE</scope>
    <source>
        <strain evidence="16">G11</strain>
    </source>
</reference>
<dbReference type="Gene3D" id="3.40.50.300">
    <property type="entry name" value="P-loop containing nucleotide triphosphate hydrolases"/>
    <property type="match status" value="2"/>
</dbReference>
<keyword evidence="8 12" id="KW-0347">Helicase</keyword>
<evidence type="ECO:0000259" key="15">
    <source>
        <dbReference type="PROSITE" id="PS51194"/>
    </source>
</evidence>
<dbReference type="CDD" id="cd18787">
    <property type="entry name" value="SF2_C_DEAD"/>
    <property type="match status" value="1"/>
</dbReference>
<dbReference type="Pfam" id="PF00271">
    <property type="entry name" value="Helicase_C"/>
    <property type="match status" value="1"/>
</dbReference>
<evidence type="ECO:0000256" key="3">
    <source>
        <dbReference type="ARBA" id="ARBA00012552"/>
    </source>
</evidence>
<evidence type="ECO:0000256" key="10">
    <source>
        <dbReference type="ARBA" id="ARBA00023242"/>
    </source>
</evidence>
<evidence type="ECO:0000256" key="5">
    <source>
        <dbReference type="ARBA" id="ARBA00022552"/>
    </source>
</evidence>
<accession>A0A9P6TAV8</accession>
<name>A0A9P6TAV8_9BASI</name>
<keyword evidence="5" id="KW-0698">rRNA processing</keyword>
<organism evidence="16 17">
    <name type="scientific">Cronartium quercuum f. sp. fusiforme G11</name>
    <dbReference type="NCBI Taxonomy" id="708437"/>
    <lineage>
        <taxon>Eukaryota</taxon>
        <taxon>Fungi</taxon>
        <taxon>Dikarya</taxon>
        <taxon>Basidiomycota</taxon>
        <taxon>Pucciniomycotina</taxon>
        <taxon>Pucciniomycetes</taxon>
        <taxon>Pucciniales</taxon>
        <taxon>Coleosporiaceae</taxon>
        <taxon>Cronartium</taxon>
    </lineage>
</organism>
<gene>
    <name evidence="16" type="ORF">CROQUDRAFT_45527</name>
</gene>
<evidence type="ECO:0000313" key="17">
    <source>
        <dbReference type="Proteomes" id="UP000886653"/>
    </source>
</evidence>
<comment type="similarity">
    <text evidence="2">Belongs to the DEAD box helicase family. DDX5/DBP2 subfamily.</text>
</comment>
<dbReference type="Pfam" id="PF00270">
    <property type="entry name" value="DEAD"/>
    <property type="match status" value="1"/>
</dbReference>
<dbReference type="SMART" id="SM00487">
    <property type="entry name" value="DEXDc"/>
    <property type="match status" value="1"/>
</dbReference>
<dbReference type="InterPro" id="IPR014001">
    <property type="entry name" value="Helicase_ATP-bd"/>
</dbReference>
<proteinExistence type="inferred from homology"/>
<comment type="function">
    <text evidence="11">ATP-dependent RNA helicase required for 60S ribosomal subunit synthesis. Involved in efficient pre-rRNA processing, predominantly at site A3, which is necessary for the normal formation of 25S and 5.8S rRNAs.</text>
</comment>
<dbReference type="PROSITE" id="PS51192">
    <property type="entry name" value="HELICASE_ATP_BIND_1"/>
    <property type="match status" value="1"/>
</dbReference>
<evidence type="ECO:0000256" key="2">
    <source>
        <dbReference type="ARBA" id="ARBA00009334"/>
    </source>
</evidence>
<dbReference type="FunFam" id="3.40.50.300:FF:000008">
    <property type="entry name" value="ATP-dependent RNA helicase RhlB"/>
    <property type="match status" value="1"/>
</dbReference>
<dbReference type="GO" id="GO:0016787">
    <property type="term" value="F:hydrolase activity"/>
    <property type="evidence" value="ECO:0007669"/>
    <property type="project" value="UniProtKB-KW"/>
</dbReference>
<evidence type="ECO:0000259" key="14">
    <source>
        <dbReference type="PROSITE" id="PS51192"/>
    </source>
</evidence>
<evidence type="ECO:0000256" key="8">
    <source>
        <dbReference type="ARBA" id="ARBA00022806"/>
    </source>
</evidence>
<protein>
    <recommendedName>
        <fullName evidence="3">RNA helicase</fullName>
        <ecNumber evidence="3">3.6.4.13</ecNumber>
    </recommendedName>
</protein>
<dbReference type="OrthoDB" id="196131at2759"/>
<dbReference type="InterPro" id="IPR001650">
    <property type="entry name" value="Helicase_C-like"/>
</dbReference>
<dbReference type="PROSITE" id="PS00039">
    <property type="entry name" value="DEAD_ATP_HELICASE"/>
    <property type="match status" value="1"/>
</dbReference>
<dbReference type="Proteomes" id="UP000886653">
    <property type="component" value="Unassembled WGS sequence"/>
</dbReference>
<evidence type="ECO:0000313" key="16">
    <source>
        <dbReference type="EMBL" id="KAG0145627.1"/>
    </source>
</evidence>
<keyword evidence="7 12" id="KW-0378">Hydrolase</keyword>
<dbReference type="AlphaFoldDB" id="A0A9P6TAV8"/>
<evidence type="ECO:0000256" key="9">
    <source>
        <dbReference type="ARBA" id="ARBA00022840"/>
    </source>
</evidence>
<dbReference type="PROSITE" id="PS51194">
    <property type="entry name" value="HELICASE_CTER"/>
    <property type="match status" value="1"/>
</dbReference>
<keyword evidence="4" id="KW-0690">Ribosome biogenesis</keyword>
<dbReference type="InterPro" id="IPR011545">
    <property type="entry name" value="DEAD/DEAH_box_helicase_dom"/>
</dbReference>
<dbReference type="SMART" id="SM00490">
    <property type="entry name" value="HELICc"/>
    <property type="match status" value="1"/>
</dbReference>
<keyword evidence="10" id="KW-0539">Nucleus</keyword>
<keyword evidence="6 12" id="KW-0547">Nucleotide-binding</keyword>
<dbReference type="SUPFAM" id="SSF52540">
    <property type="entry name" value="P-loop containing nucleoside triphosphate hydrolases"/>
    <property type="match status" value="1"/>
</dbReference>
<dbReference type="InterPro" id="IPR000629">
    <property type="entry name" value="RNA-helicase_DEAD-box_CS"/>
</dbReference>
<comment type="subcellular location">
    <subcellularLocation>
        <location evidence="1">Nucleus</location>
        <location evidence="1">Nucleolus</location>
    </subcellularLocation>
</comment>
<dbReference type="GO" id="GO:0003724">
    <property type="term" value="F:RNA helicase activity"/>
    <property type="evidence" value="ECO:0007669"/>
    <property type="project" value="UniProtKB-EC"/>
</dbReference>
<keyword evidence="17" id="KW-1185">Reference proteome</keyword>
<dbReference type="PANTHER" id="PTHR47958">
    <property type="entry name" value="ATP-DEPENDENT RNA HELICASE DBP3"/>
    <property type="match status" value="1"/>
</dbReference>
<evidence type="ECO:0000256" key="4">
    <source>
        <dbReference type="ARBA" id="ARBA00022517"/>
    </source>
</evidence>
<feature type="region of interest" description="Disordered" evidence="13">
    <location>
        <begin position="18"/>
        <end position="57"/>
    </location>
</feature>
<feature type="compositionally biased region" description="Polar residues" evidence="13">
    <location>
        <begin position="23"/>
        <end position="40"/>
    </location>
</feature>
<evidence type="ECO:0000256" key="11">
    <source>
        <dbReference type="ARBA" id="ARBA00037449"/>
    </source>
</evidence>
<evidence type="ECO:0000256" key="1">
    <source>
        <dbReference type="ARBA" id="ARBA00004604"/>
    </source>
</evidence>
<dbReference type="InterPro" id="IPR027417">
    <property type="entry name" value="P-loop_NTPase"/>
</dbReference>
<feature type="domain" description="Helicase C-terminal" evidence="15">
    <location>
        <begin position="340"/>
        <end position="484"/>
    </location>
</feature>
<dbReference type="GO" id="GO:0003676">
    <property type="term" value="F:nucleic acid binding"/>
    <property type="evidence" value="ECO:0007669"/>
    <property type="project" value="InterPro"/>
</dbReference>